<evidence type="ECO:0000313" key="3">
    <source>
        <dbReference type="Proteomes" id="UP000267521"/>
    </source>
</evidence>
<name>A0A3M6QCB0_9BURK</name>
<organism evidence="2 3">
    <name type="scientific">Allofranklinella schreckenbergeri</name>
    <dbReference type="NCBI Taxonomy" id="1076744"/>
    <lineage>
        <taxon>Bacteria</taxon>
        <taxon>Pseudomonadati</taxon>
        <taxon>Pseudomonadota</taxon>
        <taxon>Betaproteobacteria</taxon>
        <taxon>Burkholderiales</taxon>
        <taxon>Comamonadaceae</taxon>
        <taxon>Allofranklinella</taxon>
    </lineage>
</organism>
<protein>
    <submittedName>
        <fullName evidence="2">DUF1631 family protein</fullName>
    </submittedName>
</protein>
<dbReference type="InterPro" id="IPR012434">
    <property type="entry name" value="DUF1631"/>
</dbReference>
<dbReference type="Pfam" id="PF07793">
    <property type="entry name" value="DUF1631"/>
    <property type="match status" value="1"/>
</dbReference>
<dbReference type="AlphaFoldDB" id="A0A3M6QCB0"/>
<evidence type="ECO:0000256" key="1">
    <source>
        <dbReference type="SAM" id="MobiDB-lite"/>
    </source>
</evidence>
<sequence>MEQLEANWTTFKKGVIAALRESGSSVRRILKEAHARIAQNQDPTLGQIGPVLMQQSLHFLQKNQDEWERAYPAYLLNAFSEVVDFDPFQDDDDITSSLGGLGAGNDLSIQAKSDLLHLRNALEAAVSHSLNQLDGLVSAARGYSYIHPNRNPMRPENYLLAAQKMIYASQGEDAVKSLALKSFVAVLPTYLARTYMLVANQMSEAGVEAVQKRNTSFGALTTGFGNMSYLNTGISTNSEDLLTKQELLRTLGDQAHLYVLNKPAQAPQPEQTDALHLPEADFALTQVGRPASKSAAPTPKPEAEALDLQTLVIHLVKDTAHLPTLKKIVAQWMPALRALVQNDPAFLRSTAHPARAFLAEVRAKAKQFPTEQAPGCQDFLQRVQSISHTARLAQARSTEAFQWASEQLLNTPRPAAPATASAPAVGPEINTDALLKKIVAQIKATPRYAAAHPRVRAFLSGPWAKVVAKSLLRHARDSGESFTDEDALIARDPKGYLRLVSLLLLSVQADSFRHPAPELLRSVKDMHEQLRVGLLSVGLSAEQVEPAVSKLKDLHRQAIQEATAEVPQDGGVQLLYASPEGQAIDIGQPKGARPAAAPSARMAVPMLTEAPEESPSSPKSKDASGPDLPPMQVGAWFFLGENGLRTQLTWASPDEGIFMFTSPDGFSQTMTRRRLLQLQENGQLRPE</sequence>
<reference evidence="2 3" key="1">
    <citation type="submission" date="2018-10" db="EMBL/GenBank/DDBJ databases">
        <title>Comamonadaceae CDC group NO-1 genome sequencing and assembly.</title>
        <authorList>
            <person name="Bernier A.-M."/>
            <person name="Bernard K."/>
        </authorList>
    </citation>
    <scope>NUCLEOTIDE SEQUENCE [LARGE SCALE GENOMIC DNA]</scope>
    <source>
        <strain evidence="2 3">NML970147</strain>
    </source>
</reference>
<proteinExistence type="predicted"/>
<dbReference type="EMBL" id="RDQM01000002">
    <property type="protein sequence ID" value="RMX00647.1"/>
    <property type="molecule type" value="Genomic_DNA"/>
</dbReference>
<feature type="region of interest" description="Disordered" evidence="1">
    <location>
        <begin position="608"/>
        <end position="628"/>
    </location>
</feature>
<dbReference type="Proteomes" id="UP000267521">
    <property type="component" value="Unassembled WGS sequence"/>
</dbReference>
<evidence type="ECO:0000313" key="2">
    <source>
        <dbReference type="EMBL" id="RMX00647.1"/>
    </source>
</evidence>
<comment type="caution">
    <text evidence="2">The sequence shown here is derived from an EMBL/GenBank/DDBJ whole genome shotgun (WGS) entry which is preliminary data.</text>
</comment>
<dbReference type="RefSeq" id="WP_122237328.1">
    <property type="nucleotide sequence ID" value="NZ_RDQM01000002.1"/>
</dbReference>
<gene>
    <name evidence="2" type="ORF">EBQ26_01780</name>
</gene>
<accession>A0A3M6QCB0</accession>